<dbReference type="Proteomes" id="UP000095009">
    <property type="component" value="Unassembled WGS sequence"/>
</dbReference>
<dbReference type="Pfam" id="PF07956">
    <property type="entry name" value="DUF1690"/>
    <property type="match status" value="1"/>
</dbReference>
<dbReference type="EMBL" id="KV454407">
    <property type="protein sequence ID" value="ODQ67125.1"/>
    <property type="molecule type" value="Genomic_DNA"/>
</dbReference>
<keyword evidence="2" id="KW-1185">Reference proteome</keyword>
<evidence type="ECO:0000313" key="1">
    <source>
        <dbReference type="EMBL" id="ODQ67125.1"/>
    </source>
</evidence>
<organism evidence="1 2">
    <name type="scientific">Nadsonia fulvescens var. elongata DSM 6958</name>
    <dbReference type="NCBI Taxonomy" id="857566"/>
    <lineage>
        <taxon>Eukaryota</taxon>
        <taxon>Fungi</taxon>
        <taxon>Dikarya</taxon>
        <taxon>Ascomycota</taxon>
        <taxon>Saccharomycotina</taxon>
        <taxon>Dipodascomycetes</taxon>
        <taxon>Dipodascales</taxon>
        <taxon>Dipodascales incertae sedis</taxon>
        <taxon>Nadsonia</taxon>
    </lineage>
</organism>
<accession>A0A1E3PNW9</accession>
<reference evidence="1 2" key="1">
    <citation type="journal article" date="2016" name="Proc. Natl. Acad. Sci. U.S.A.">
        <title>Comparative genomics of biotechnologically important yeasts.</title>
        <authorList>
            <person name="Riley R."/>
            <person name="Haridas S."/>
            <person name="Wolfe K.H."/>
            <person name="Lopes M.R."/>
            <person name="Hittinger C.T."/>
            <person name="Goeker M."/>
            <person name="Salamov A.A."/>
            <person name="Wisecaver J.H."/>
            <person name="Long T.M."/>
            <person name="Calvey C.H."/>
            <person name="Aerts A.L."/>
            <person name="Barry K.W."/>
            <person name="Choi C."/>
            <person name="Clum A."/>
            <person name="Coughlan A.Y."/>
            <person name="Deshpande S."/>
            <person name="Douglass A.P."/>
            <person name="Hanson S.J."/>
            <person name="Klenk H.-P."/>
            <person name="LaButti K.M."/>
            <person name="Lapidus A."/>
            <person name="Lindquist E.A."/>
            <person name="Lipzen A.M."/>
            <person name="Meier-Kolthoff J.P."/>
            <person name="Ohm R.A."/>
            <person name="Otillar R.P."/>
            <person name="Pangilinan J.L."/>
            <person name="Peng Y."/>
            <person name="Rokas A."/>
            <person name="Rosa C.A."/>
            <person name="Scheuner C."/>
            <person name="Sibirny A.A."/>
            <person name="Slot J.C."/>
            <person name="Stielow J.B."/>
            <person name="Sun H."/>
            <person name="Kurtzman C.P."/>
            <person name="Blackwell M."/>
            <person name="Grigoriev I.V."/>
            <person name="Jeffries T.W."/>
        </authorList>
    </citation>
    <scope>NUCLEOTIDE SEQUENCE [LARGE SCALE GENOMIC DNA]</scope>
    <source>
        <strain evidence="1 2">DSM 6958</strain>
    </source>
</reference>
<evidence type="ECO:0000313" key="2">
    <source>
        <dbReference type="Proteomes" id="UP000095009"/>
    </source>
</evidence>
<dbReference type="OrthoDB" id="5544375at2759"/>
<gene>
    <name evidence="1" type="ORF">NADFUDRAFT_45332</name>
</gene>
<dbReference type="AlphaFoldDB" id="A0A1E3PNW9"/>
<dbReference type="InterPro" id="IPR012471">
    <property type="entry name" value="DUF1690"/>
</dbReference>
<name>A0A1E3PNW9_9ASCO</name>
<protein>
    <submittedName>
        <fullName evidence="1">DUF1690-domain-containing protein</fullName>
    </submittedName>
</protein>
<proteinExistence type="predicted"/>
<sequence length="154" mass="17243">MGAHFSKPAEDKTRVFFPSNSTQVSSEVLSTLGSSLESDYTRTQHTEKYIQDRVSEELAKIQTETSQFLEQIKSKIPDTTEKSSAEGAFSSSKEVREKLDALKDIIATRPHILETDAETSQLRDAVVNCLNVKKNRPLDCYEIVEAFKAKLATL</sequence>